<evidence type="ECO:0000313" key="5">
    <source>
        <dbReference type="EMBL" id="KEK23570.1"/>
    </source>
</evidence>
<evidence type="ECO:0000256" key="1">
    <source>
        <dbReference type="ARBA" id="ARBA00006754"/>
    </source>
</evidence>
<proteinExistence type="inferred from homology"/>
<comment type="caution">
    <text evidence="5">The sequence shown here is derived from an EMBL/GenBank/DDBJ whole genome shotgun (WGS) entry which is preliminary data.</text>
</comment>
<dbReference type="PANTHER" id="PTHR33744">
    <property type="entry name" value="CARBOHYDRATE DIACID REGULATOR"/>
    <property type="match status" value="1"/>
</dbReference>
<feature type="domain" description="Putative sugar diacid recognition" evidence="2">
    <location>
        <begin position="4"/>
        <end position="135"/>
    </location>
</feature>
<accession>A0A073KAH8</accession>
<dbReference type="PANTHER" id="PTHR33744:SF16">
    <property type="entry name" value="CARBOHYDRATE DIACID REGULATOR"/>
    <property type="match status" value="1"/>
</dbReference>
<dbReference type="AlphaFoldDB" id="A0A073KAH8"/>
<feature type="domain" description="CdaR GGDEF-like" evidence="4">
    <location>
        <begin position="144"/>
        <end position="257"/>
    </location>
</feature>
<dbReference type="InterPro" id="IPR025736">
    <property type="entry name" value="PucR_C-HTH_dom"/>
</dbReference>
<dbReference type="Gene3D" id="1.10.10.2840">
    <property type="entry name" value="PucR C-terminal helix-turn-helix domain"/>
    <property type="match status" value="1"/>
</dbReference>
<dbReference type="Pfam" id="PF13556">
    <property type="entry name" value="HTH_30"/>
    <property type="match status" value="1"/>
</dbReference>
<dbReference type="eggNOG" id="COG3835">
    <property type="taxonomic scope" value="Bacteria"/>
</dbReference>
<comment type="similarity">
    <text evidence="1">Belongs to the CdaR family.</text>
</comment>
<name>A0A073KAH8_9BACI</name>
<evidence type="ECO:0000259" key="4">
    <source>
        <dbReference type="Pfam" id="PF17853"/>
    </source>
</evidence>
<dbReference type="RefSeq" id="WP_033675357.1">
    <property type="nucleotide sequence ID" value="NZ_JOTM01000014.1"/>
</dbReference>
<protein>
    <submittedName>
        <fullName evidence="5">Carbohydrate diacid regulator</fullName>
    </submittedName>
</protein>
<dbReference type="InterPro" id="IPR042070">
    <property type="entry name" value="PucR_C-HTH_sf"/>
</dbReference>
<dbReference type="OrthoDB" id="9792148at2"/>
<dbReference type="EMBL" id="JOTM01000014">
    <property type="protein sequence ID" value="KEK23570.1"/>
    <property type="molecule type" value="Genomic_DNA"/>
</dbReference>
<dbReference type="InterPro" id="IPR008599">
    <property type="entry name" value="Diacid_rec"/>
</dbReference>
<dbReference type="STRING" id="574375.AZF08_16365"/>
<reference evidence="5 6" key="1">
    <citation type="submission" date="2014-06" db="EMBL/GenBank/DDBJ databases">
        <title>Draft genome sequence of Bacillus gaemokensis JCM 15801 (MCCC 1A00707).</title>
        <authorList>
            <person name="Lai Q."/>
            <person name="Liu Y."/>
            <person name="Shao Z."/>
        </authorList>
    </citation>
    <scope>NUCLEOTIDE SEQUENCE [LARGE SCALE GENOMIC DNA]</scope>
    <source>
        <strain evidence="5 6">JCM 15801</strain>
    </source>
</reference>
<sequence>MLFPDLANKIVREVRRLITENIIIIDIQGTIIASTDAVRIGQFHEGALRCAKQKKTVIISKENEQHLQGVKAGMNLPLLFHDEVIGVIGITGEPENISQYGEILRKMTELLIHENYFLEQLELEQRSYEAFVFDWLQSNDWSPGFLDRAKTLGIDLYKKKQLILFSFDQDDTMLQRKIWQHIRNLLAKDELFVRWGNDRFILFTTTETKQRTFQFLKRVKQDCEALFPITLYIGIGKTVMPNEMHVSYEQALRALSVAFETKGIIFNEDLRLEMCLQDITAGTREEFLQRTIYSLLSVTELMQTLRLFIDHNQSYKQTAEMLHIHINTLHYRLKKIEEYTGLDPKHFKDLIILYFALLLLDNHTKKDVKTN</sequence>
<dbReference type="InterPro" id="IPR009057">
    <property type="entry name" value="Homeodomain-like_sf"/>
</dbReference>
<dbReference type="Proteomes" id="UP000027778">
    <property type="component" value="Unassembled WGS sequence"/>
</dbReference>
<dbReference type="InterPro" id="IPR051448">
    <property type="entry name" value="CdaR-like_regulators"/>
</dbReference>
<dbReference type="SUPFAM" id="SSF46689">
    <property type="entry name" value="Homeodomain-like"/>
    <property type="match status" value="1"/>
</dbReference>
<keyword evidence="6" id="KW-1185">Reference proteome</keyword>
<organism evidence="5 6">
    <name type="scientific">Bacillus gaemokensis</name>
    <dbReference type="NCBI Taxonomy" id="574375"/>
    <lineage>
        <taxon>Bacteria</taxon>
        <taxon>Bacillati</taxon>
        <taxon>Bacillota</taxon>
        <taxon>Bacilli</taxon>
        <taxon>Bacillales</taxon>
        <taxon>Bacillaceae</taxon>
        <taxon>Bacillus</taxon>
        <taxon>Bacillus cereus group</taxon>
    </lineage>
</organism>
<evidence type="ECO:0000259" key="2">
    <source>
        <dbReference type="Pfam" id="PF05651"/>
    </source>
</evidence>
<dbReference type="Pfam" id="PF05651">
    <property type="entry name" value="Diacid_rec"/>
    <property type="match status" value="1"/>
</dbReference>
<dbReference type="InterPro" id="IPR041522">
    <property type="entry name" value="CdaR_GGDEF"/>
</dbReference>
<evidence type="ECO:0000259" key="3">
    <source>
        <dbReference type="Pfam" id="PF13556"/>
    </source>
</evidence>
<gene>
    <name evidence="5" type="ORF">BAGA_07535</name>
</gene>
<feature type="domain" description="PucR C-terminal helix-turn-helix" evidence="3">
    <location>
        <begin position="301"/>
        <end position="358"/>
    </location>
</feature>
<evidence type="ECO:0000313" key="6">
    <source>
        <dbReference type="Proteomes" id="UP000027778"/>
    </source>
</evidence>
<dbReference type="Pfam" id="PF17853">
    <property type="entry name" value="GGDEF_2"/>
    <property type="match status" value="1"/>
</dbReference>